<protein>
    <submittedName>
        <fullName evidence="1">Na(+)-translocating NADH-quinone reductase subunit F</fullName>
    </submittedName>
</protein>
<name>A0A6P0UJA2_9FLAO</name>
<organism evidence="1 2">
    <name type="scientific">Leptobacterium flavescens</name>
    <dbReference type="NCBI Taxonomy" id="472055"/>
    <lineage>
        <taxon>Bacteria</taxon>
        <taxon>Pseudomonadati</taxon>
        <taxon>Bacteroidota</taxon>
        <taxon>Flavobacteriia</taxon>
        <taxon>Flavobacteriales</taxon>
        <taxon>Flavobacteriaceae</taxon>
        <taxon>Leptobacterium</taxon>
    </lineage>
</organism>
<dbReference type="AlphaFoldDB" id="A0A6P0UJA2"/>
<evidence type="ECO:0000313" key="1">
    <source>
        <dbReference type="EMBL" id="NER13451.1"/>
    </source>
</evidence>
<gene>
    <name evidence="1" type="ORF">GWK08_08390</name>
</gene>
<accession>A0A6P0UJA2</accession>
<dbReference type="Proteomes" id="UP000468581">
    <property type="component" value="Unassembled WGS sequence"/>
</dbReference>
<evidence type="ECO:0000313" key="2">
    <source>
        <dbReference type="Proteomes" id="UP000468581"/>
    </source>
</evidence>
<keyword evidence="2" id="KW-1185">Reference proteome</keyword>
<proteinExistence type="predicted"/>
<dbReference type="EMBL" id="JAABOO010000002">
    <property type="protein sequence ID" value="NER13451.1"/>
    <property type="molecule type" value="Genomic_DNA"/>
</dbReference>
<comment type="caution">
    <text evidence="1">The sequence shown here is derived from an EMBL/GenBank/DDBJ whole genome shotgun (WGS) entry which is preliminary data.</text>
</comment>
<sequence>MKISQRLENAISKLYTAFHTNTLHPECRMSCAVGNICDNTTTWTHLTNGHGSLQLSYIGQLNEAFGRKVFGYSPSELLQIEAVFLTACGYEIPLAFNAKKPKDPADKELLFNALCAVVEFLCKLDGVPNVMDYSKLFEFEDDRPKYELPAFA</sequence>
<reference evidence="1 2" key="1">
    <citation type="submission" date="2020-01" db="EMBL/GenBank/DDBJ databases">
        <title>Leptobacterium flavescens.</title>
        <authorList>
            <person name="Wang G."/>
        </authorList>
    </citation>
    <scope>NUCLEOTIDE SEQUENCE [LARGE SCALE GENOMIC DNA]</scope>
    <source>
        <strain evidence="1 2">KCTC 22160</strain>
    </source>
</reference>
<dbReference type="RefSeq" id="WP_163606490.1">
    <property type="nucleotide sequence ID" value="NZ_JAABOO010000002.1"/>
</dbReference>